<dbReference type="AlphaFoldDB" id="A0AAQ3JMI9"/>
<feature type="compositionally biased region" description="Low complexity" evidence="1">
    <location>
        <begin position="45"/>
        <end position="90"/>
    </location>
</feature>
<evidence type="ECO:0008006" key="4">
    <source>
        <dbReference type="Google" id="ProtNLM"/>
    </source>
</evidence>
<evidence type="ECO:0000256" key="1">
    <source>
        <dbReference type="SAM" id="MobiDB-lite"/>
    </source>
</evidence>
<feature type="compositionally biased region" description="Low complexity" evidence="1">
    <location>
        <begin position="196"/>
        <end position="205"/>
    </location>
</feature>
<dbReference type="Pfam" id="PF10253">
    <property type="entry name" value="PRCC"/>
    <property type="match status" value="1"/>
</dbReference>
<keyword evidence="3" id="KW-1185">Reference proteome</keyword>
<dbReference type="InterPro" id="IPR018800">
    <property type="entry name" value="PRCC"/>
</dbReference>
<evidence type="ECO:0000313" key="2">
    <source>
        <dbReference type="EMBL" id="WOK92688.1"/>
    </source>
</evidence>
<dbReference type="Proteomes" id="UP001327560">
    <property type="component" value="Chromosome 1"/>
</dbReference>
<reference evidence="2 3" key="1">
    <citation type="submission" date="2023-10" db="EMBL/GenBank/DDBJ databases">
        <title>Chromosome-scale genome assembly provides insights into flower coloration mechanisms of Canna indica.</title>
        <authorList>
            <person name="Li C."/>
        </authorList>
    </citation>
    <scope>NUCLEOTIDE SEQUENCE [LARGE SCALE GENOMIC DNA]</scope>
    <source>
        <tissue evidence="2">Flower</tissue>
    </source>
</reference>
<dbReference type="EMBL" id="CP136890">
    <property type="protein sequence ID" value="WOK92688.1"/>
    <property type="molecule type" value="Genomic_DNA"/>
</dbReference>
<name>A0AAQ3JMI9_9LILI</name>
<feature type="region of interest" description="Disordered" evidence="1">
    <location>
        <begin position="1"/>
        <end position="282"/>
    </location>
</feature>
<gene>
    <name evidence="2" type="ORF">Cni_G01379</name>
</gene>
<feature type="region of interest" description="Disordered" evidence="1">
    <location>
        <begin position="457"/>
        <end position="480"/>
    </location>
</feature>
<dbReference type="PANTHER" id="PTHR13621">
    <property type="entry name" value="PROLINE-RICH PROTEIN PRCC"/>
    <property type="match status" value="1"/>
</dbReference>
<feature type="compositionally biased region" description="Low complexity" evidence="1">
    <location>
        <begin position="169"/>
        <end position="181"/>
    </location>
</feature>
<protein>
    <recommendedName>
        <fullName evidence="4">Proline-rich protein PRCC</fullName>
    </recommendedName>
</protein>
<proteinExistence type="predicted"/>
<sequence>MDSLLANYASSDEEEAAAKVDQEEKPSVVSTSAANSLRLPPPKPSSSSSSLFSTSLPPPKSSAASLFSSSLPPPKSSTALPSSSSSLFASLPPPKAPSFDPSPAALKPSQPVSSHAVEVDGVEEEKGGIVKAQSSLFSSLPPPKPFSSSSRPKSTNLGEENGEEGEKGGTFTPGTPSSTPFRAQNSLFSALPPPKDSSSPSLFSFMPPPKSGELDSQKNTHSSSSDRNPKKVVQFKLPLNPSMLKSGVLDDDDDDEDEKDSRSINNSSSGAPKAPSSISAMLPAPKNTIGLVRAAASASSRRSIVDADVTAGSARILSSIQESSALENSGAYEDYSSGFVGASTESGANEAKHMGFPGVSSNVGWDPSAVEGTTYSAYGDSSVAAYWDPSYGGAVNYENFEGNWSEGTAAMTSEVPDMGRIAGKRGRNEIPTEIMEVKQDELMKNRPRQDQTKLTGIAFGPSYQPASSGKGKPSKLHKRKHQIGSLYFDMRQKEMELAERRAKGLLTKAETQAKYGW</sequence>
<organism evidence="2 3">
    <name type="scientific">Canna indica</name>
    <name type="common">Indian-shot</name>
    <dbReference type="NCBI Taxonomy" id="4628"/>
    <lineage>
        <taxon>Eukaryota</taxon>
        <taxon>Viridiplantae</taxon>
        <taxon>Streptophyta</taxon>
        <taxon>Embryophyta</taxon>
        <taxon>Tracheophyta</taxon>
        <taxon>Spermatophyta</taxon>
        <taxon>Magnoliopsida</taxon>
        <taxon>Liliopsida</taxon>
        <taxon>Zingiberales</taxon>
        <taxon>Cannaceae</taxon>
        <taxon>Canna</taxon>
    </lineage>
</organism>
<feature type="compositionally biased region" description="Acidic residues" evidence="1">
    <location>
        <begin position="249"/>
        <end position="258"/>
    </location>
</feature>
<accession>A0AAQ3JMI9</accession>
<evidence type="ECO:0000313" key="3">
    <source>
        <dbReference type="Proteomes" id="UP001327560"/>
    </source>
</evidence>
<feature type="compositionally biased region" description="Basic and acidic residues" evidence="1">
    <location>
        <begin position="16"/>
        <end position="26"/>
    </location>
</feature>
<dbReference type="PANTHER" id="PTHR13621:SF2">
    <property type="entry name" value="PROLINE-RICH PROTEIN PRCC"/>
    <property type="match status" value="1"/>
</dbReference>
<dbReference type="GO" id="GO:0005634">
    <property type="term" value="C:nucleus"/>
    <property type="evidence" value="ECO:0007669"/>
    <property type="project" value="TreeGrafter"/>
</dbReference>